<sequence length="170" mass="19657">IKVDSRELHAKTYFPGVVDINNKYLGRFAKEGMLDEMRMISRYKIYPITLEEATGAHLDPAQPDIFVQQGSCDDADLQDLEIGSDSEGDDDYDYVVPPDYNDEVNRHIIEYRQETTRASLAAYLMEIGHDRVEYIFQVLFEFHPRLTQYVILLRDGSHICTCFLLKNKGI</sequence>
<feature type="non-terminal residue" evidence="1">
    <location>
        <position position="1"/>
    </location>
</feature>
<protein>
    <submittedName>
        <fullName evidence="1">Uncharacterized protein</fullName>
    </submittedName>
</protein>
<organism evidence="1 2">
    <name type="scientific">Entomortierella chlamydospora</name>
    <dbReference type="NCBI Taxonomy" id="101097"/>
    <lineage>
        <taxon>Eukaryota</taxon>
        <taxon>Fungi</taxon>
        <taxon>Fungi incertae sedis</taxon>
        <taxon>Mucoromycota</taxon>
        <taxon>Mortierellomycotina</taxon>
        <taxon>Mortierellomycetes</taxon>
        <taxon>Mortierellales</taxon>
        <taxon>Mortierellaceae</taxon>
        <taxon>Entomortierella</taxon>
    </lineage>
</organism>
<dbReference type="EMBL" id="JAAAID010005088">
    <property type="protein sequence ID" value="KAF9991633.1"/>
    <property type="molecule type" value="Genomic_DNA"/>
</dbReference>
<keyword evidence="2" id="KW-1185">Reference proteome</keyword>
<proteinExistence type="predicted"/>
<feature type="non-terminal residue" evidence="1">
    <location>
        <position position="170"/>
    </location>
</feature>
<gene>
    <name evidence="1" type="ORF">BGZ80_008990</name>
</gene>
<accession>A0A9P6MCB7</accession>
<comment type="caution">
    <text evidence="1">The sequence shown here is derived from an EMBL/GenBank/DDBJ whole genome shotgun (WGS) entry which is preliminary data.</text>
</comment>
<dbReference type="Proteomes" id="UP000703661">
    <property type="component" value="Unassembled WGS sequence"/>
</dbReference>
<dbReference type="AlphaFoldDB" id="A0A9P6MCB7"/>
<name>A0A9P6MCB7_9FUNG</name>
<reference evidence="1" key="1">
    <citation type="journal article" date="2020" name="Fungal Divers.">
        <title>Resolving the Mortierellaceae phylogeny through synthesis of multi-gene phylogenetics and phylogenomics.</title>
        <authorList>
            <person name="Vandepol N."/>
            <person name="Liber J."/>
            <person name="Desiro A."/>
            <person name="Na H."/>
            <person name="Kennedy M."/>
            <person name="Barry K."/>
            <person name="Grigoriev I.V."/>
            <person name="Miller A.N."/>
            <person name="O'Donnell K."/>
            <person name="Stajich J.E."/>
            <person name="Bonito G."/>
        </authorList>
    </citation>
    <scope>NUCLEOTIDE SEQUENCE</scope>
    <source>
        <strain evidence="1">NRRL 2769</strain>
    </source>
</reference>
<evidence type="ECO:0000313" key="1">
    <source>
        <dbReference type="EMBL" id="KAF9991633.1"/>
    </source>
</evidence>
<evidence type="ECO:0000313" key="2">
    <source>
        <dbReference type="Proteomes" id="UP000703661"/>
    </source>
</evidence>